<keyword evidence="3" id="KW-1185">Reference proteome</keyword>
<dbReference type="VEuPathDB" id="FungiDB:EYZ11_007194"/>
<evidence type="ECO:0000256" key="1">
    <source>
        <dbReference type="SAM" id="MobiDB-lite"/>
    </source>
</evidence>
<feature type="region of interest" description="Disordered" evidence="1">
    <location>
        <begin position="37"/>
        <end position="62"/>
    </location>
</feature>
<protein>
    <submittedName>
        <fullName evidence="2">Uncharacterized protein</fullName>
    </submittedName>
</protein>
<sequence length="62" mass="6822">MGWASHEHSGFQDIVHVRKETFNQIYYVKSQSSKHPTFAHAATTPPPNISSSIIGNPLSKSA</sequence>
<feature type="compositionally biased region" description="Polar residues" evidence="1">
    <location>
        <begin position="49"/>
        <end position="62"/>
    </location>
</feature>
<dbReference type="AlphaFoldDB" id="A0A4S3JFY3"/>
<comment type="caution">
    <text evidence="2">The sequence shown here is derived from an EMBL/GenBank/DDBJ whole genome shotgun (WGS) entry which is preliminary data.</text>
</comment>
<dbReference type="Proteomes" id="UP000308092">
    <property type="component" value="Unassembled WGS sequence"/>
</dbReference>
<accession>A0A4S3JFY3</accession>
<reference evidence="2 3" key="1">
    <citation type="submission" date="2019-03" db="EMBL/GenBank/DDBJ databases">
        <title>The genome sequence of a newly discovered highly antifungal drug resistant Aspergillus species, Aspergillus tanneri NIH 1004.</title>
        <authorList>
            <person name="Mounaud S."/>
            <person name="Singh I."/>
            <person name="Joardar V."/>
            <person name="Pakala S."/>
            <person name="Pakala S."/>
            <person name="Venepally P."/>
            <person name="Hoover J."/>
            <person name="Nierman W."/>
            <person name="Chung J."/>
            <person name="Losada L."/>
        </authorList>
    </citation>
    <scope>NUCLEOTIDE SEQUENCE [LARGE SCALE GENOMIC DNA]</scope>
    <source>
        <strain evidence="2 3">NIH1004</strain>
    </source>
</reference>
<evidence type="ECO:0000313" key="3">
    <source>
        <dbReference type="Proteomes" id="UP000308092"/>
    </source>
</evidence>
<proteinExistence type="predicted"/>
<gene>
    <name evidence="2" type="ORF">EYZ11_007194</name>
</gene>
<dbReference type="EMBL" id="SOSA01000271">
    <property type="protein sequence ID" value="THC93338.1"/>
    <property type="molecule type" value="Genomic_DNA"/>
</dbReference>
<evidence type="ECO:0000313" key="2">
    <source>
        <dbReference type="EMBL" id="THC93338.1"/>
    </source>
</evidence>
<organism evidence="2 3">
    <name type="scientific">Aspergillus tanneri</name>
    <dbReference type="NCBI Taxonomy" id="1220188"/>
    <lineage>
        <taxon>Eukaryota</taxon>
        <taxon>Fungi</taxon>
        <taxon>Dikarya</taxon>
        <taxon>Ascomycota</taxon>
        <taxon>Pezizomycotina</taxon>
        <taxon>Eurotiomycetes</taxon>
        <taxon>Eurotiomycetidae</taxon>
        <taxon>Eurotiales</taxon>
        <taxon>Aspergillaceae</taxon>
        <taxon>Aspergillus</taxon>
        <taxon>Aspergillus subgen. Circumdati</taxon>
    </lineage>
</organism>
<name>A0A4S3JFY3_9EURO</name>